<keyword evidence="3" id="KW-1185">Reference proteome</keyword>
<sequence length="191" mass="21442">MVLTRYYFRMSESKQRISDLLDRISRLNQSQSWDDGLNPAQLAALRYLVAANQFSRAPSHVADYLGATRGTVSQSLKTLDGKGLITQIRSSSDKRRARYDVTPQGHALLGSPTQTDSAIEQLDENERAHLAKLLSNVLHMTLRARGGKSFGICKNCKHHGMKAKRPYCRLLDVELADHEIDQICHEHETAA</sequence>
<dbReference type="Proteomes" id="UP001161405">
    <property type="component" value="Unassembled WGS sequence"/>
</dbReference>
<dbReference type="EMBL" id="BSNI01000002">
    <property type="protein sequence ID" value="GLQ17676.1"/>
    <property type="molecule type" value="Genomic_DNA"/>
</dbReference>
<reference evidence="2" key="1">
    <citation type="journal article" date="2014" name="Int. J. Syst. Evol. Microbiol.">
        <title>Complete genome of a new Firmicutes species belonging to the dominant human colonic microbiota ('Ruminococcus bicirculans') reveals two chromosomes and a selective capacity to utilize plant glucans.</title>
        <authorList>
            <consortium name="NISC Comparative Sequencing Program"/>
            <person name="Wegmann U."/>
            <person name="Louis P."/>
            <person name="Goesmann A."/>
            <person name="Henrissat B."/>
            <person name="Duncan S.H."/>
            <person name="Flint H.J."/>
        </authorList>
    </citation>
    <scope>NUCLEOTIDE SEQUENCE</scope>
    <source>
        <strain evidence="2">NBRC 107169</strain>
    </source>
</reference>
<dbReference type="InterPro" id="IPR000835">
    <property type="entry name" value="HTH_MarR-typ"/>
</dbReference>
<gene>
    <name evidence="2" type="ORF">GCM10007879_19250</name>
</gene>
<dbReference type="InterPro" id="IPR036390">
    <property type="entry name" value="WH_DNA-bd_sf"/>
</dbReference>
<reference evidence="2" key="2">
    <citation type="submission" date="2023-01" db="EMBL/GenBank/DDBJ databases">
        <title>Draft genome sequence of Maritalea porphyrae strain NBRC 107169.</title>
        <authorList>
            <person name="Sun Q."/>
            <person name="Mori K."/>
        </authorList>
    </citation>
    <scope>NUCLEOTIDE SEQUENCE</scope>
    <source>
        <strain evidence="2">NBRC 107169</strain>
    </source>
</reference>
<dbReference type="SUPFAM" id="SSF46785">
    <property type="entry name" value="Winged helix' DNA-binding domain"/>
    <property type="match status" value="1"/>
</dbReference>
<comment type="caution">
    <text evidence="2">The sequence shown here is derived from an EMBL/GenBank/DDBJ whole genome shotgun (WGS) entry which is preliminary data.</text>
</comment>
<organism evidence="2 3">
    <name type="scientific">Maritalea porphyrae</name>
    <dbReference type="NCBI Taxonomy" id="880732"/>
    <lineage>
        <taxon>Bacteria</taxon>
        <taxon>Pseudomonadati</taxon>
        <taxon>Pseudomonadota</taxon>
        <taxon>Alphaproteobacteria</taxon>
        <taxon>Hyphomicrobiales</taxon>
        <taxon>Devosiaceae</taxon>
        <taxon>Maritalea</taxon>
    </lineage>
</organism>
<name>A0ABQ5UTF7_9HYPH</name>
<evidence type="ECO:0000313" key="3">
    <source>
        <dbReference type="Proteomes" id="UP001161405"/>
    </source>
</evidence>
<proteinExistence type="predicted"/>
<dbReference type="Pfam" id="PF12802">
    <property type="entry name" value="MarR_2"/>
    <property type="match status" value="1"/>
</dbReference>
<dbReference type="InterPro" id="IPR039422">
    <property type="entry name" value="MarR/SlyA-like"/>
</dbReference>
<dbReference type="PROSITE" id="PS50995">
    <property type="entry name" value="HTH_MARR_2"/>
    <property type="match status" value="1"/>
</dbReference>
<evidence type="ECO:0000259" key="1">
    <source>
        <dbReference type="PROSITE" id="PS50995"/>
    </source>
</evidence>
<accession>A0ABQ5UTF7</accession>
<evidence type="ECO:0000313" key="2">
    <source>
        <dbReference type="EMBL" id="GLQ17676.1"/>
    </source>
</evidence>
<dbReference type="PANTHER" id="PTHR33164">
    <property type="entry name" value="TRANSCRIPTIONAL REGULATOR, MARR FAMILY"/>
    <property type="match status" value="1"/>
</dbReference>
<dbReference type="Gene3D" id="1.10.10.10">
    <property type="entry name" value="Winged helix-like DNA-binding domain superfamily/Winged helix DNA-binding domain"/>
    <property type="match status" value="1"/>
</dbReference>
<dbReference type="PANTHER" id="PTHR33164:SF43">
    <property type="entry name" value="HTH-TYPE TRANSCRIPTIONAL REPRESSOR YETL"/>
    <property type="match status" value="1"/>
</dbReference>
<dbReference type="SMART" id="SM00347">
    <property type="entry name" value="HTH_MARR"/>
    <property type="match status" value="1"/>
</dbReference>
<dbReference type="InterPro" id="IPR036388">
    <property type="entry name" value="WH-like_DNA-bd_sf"/>
</dbReference>
<feature type="domain" description="HTH marR-type" evidence="1">
    <location>
        <begin position="1"/>
        <end position="139"/>
    </location>
</feature>
<protein>
    <submittedName>
        <fullName evidence="2">Transcriptional regulator</fullName>
    </submittedName>
</protein>